<reference evidence="1 2" key="1">
    <citation type="journal article" date="2011" name="PLoS Pathog.">
        <title>Dynamic evolution of pathogenicity revealed by sequencing and comparative genomics of 19 Pseudomonas syringae isolates.</title>
        <authorList>
            <person name="Baltrus D.A."/>
            <person name="Nishimura M.T."/>
            <person name="Romanchuk A."/>
            <person name="Chang J.H."/>
            <person name="Mukhtar M.S."/>
            <person name="Cherkis K."/>
            <person name="Roach J."/>
            <person name="Grant S.R."/>
            <person name="Jones C.D."/>
            <person name="Dangl J.L."/>
        </authorList>
    </citation>
    <scope>NUCLEOTIDE SEQUENCE [LARGE SCALE GENOMIC DNA]</scope>
    <source>
        <strain evidence="1 2">ES4326</strain>
    </source>
</reference>
<organism evidence="1 2">
    <name type="scientific">Pseudomonas syringae pv. maculicola str. ES4326</name>
    <dbReference type="NCBI Taxonomy" id="629265"/>
    <lineage>
        <taxon>Bacteria</taxon>
        <taxon>Pseudomonadati</taxon>
        <taxon>Pseudomonadota</taxon>
        <taxon>Gammaproteobacteria</taxon>
        <taxon>Pseudomonadales</taxon>
        <taxon>Pseudomonadaceae</taxon>
        <taxon>Pseudomonas</taxon>
    </lineage>
</organism>
<sequence length="71" mass="8216">MYDVTKAQNMLRSSEPVGPVLGEFLHLSHRWAFNDTELLWWNPEDQDFEMYGIHGLVEPSKKSVIALINTL</sequence>
<name>A0A8T8CA92_PSEYM</name>
<gene>
    <name evidence="1" type="ORF">PMA4326_028890</name>
</gene>
<evidence type="ECO:0000313" key="2">
    <source>
        <dbReference type="Proteomes" id="UP000003811"/>
    </source>
</evidence>
<geneLocation type="plasmid" evidence="1 2">
    <name>pPma4326F</name>
</geneLocation>
<dbReference type="Proteomes" id="UP000003811">
    <property type="component" value="Plasmid pPma4326F"/>
</dbReference>
<dbReference type="AlphaFoldDB" id="A0A8T8CA92"/>
<proteinExistence type="predicted"/>
<accession>A0A8T8CA92</accession>
<protein>
    <submittedName>
        <fullName evidence="1">Uncharacterized protein</fullName>
    </submittedName>
</protein>
<dbReference type="RefSeq" id="WP_007250382.1">
    <property type="nucleotide sequence ID" value="NZ_CP047261.1"/>
</dbReference>
<dbReference type="EMBL" id="CP047261">
    <property type="protein sequence ID" value="QHF00531.1"/>
    <property type="molecule type" value="Genomic_DNA"/>
</dbReference>
<evidence type="ECO:0000313" key="1">
    <source>
        <dbReference type="EMBL" id="QHF00531.1"/>
    </source>
</evidence>
<keyword evidence="1" id="KW-0614">Plasmid</keyword>